<evidence type="ECO:0000256" key="5">
    <source>
        <dbReference type="ARBA" id="ARBA00023062"/>
    </source>
</evidence>
<protein>
    <recommendedName>
        <fullName evidence="9 10">Multifunctional fusion protein</fullName>
    </recommendedName>
    <domain>
        <recommendedName>
            <fullName evidence="10">Delta-1-pyrroline-5-carboxylate dehydrogenase</fullName>
            <shortName evidence="10">P5C dehydrogenase</shortName>
        </recommendedName>
        <alternativeName>
            <fullName evidence="9">L-glutamate gamma-semialdehyde dehydrogenase</fullName>
        </alternativeName>
    </domain>
    <domain>
        <recommendedName>
            <fullName evidence="9">L-glutamate gamma-semialdehyde dehydrogenase</fullName>
            <ecNumber evidence="9">1.2.1.88</ecNumber>
        </recommendedName>
    </domain>
</protein>
<dbReference type="AlphaFoldDB" id="Q75EZ9"/>
<dbReference type="Proteomes" id="UP000000591">
    <property type="component" value="Chromosome I"/>
</dbReference>
<name>Q75EZ9_EREGS</name>
<dbReference type="GeneID" id="4618407"/>
<dbReference type="EC" id="1.2.1.88" evidence="9"/>
<dbReference type="GO" id="GO:0010133">
    <property type="term" value="P:L-proline catabolic process to L-glutamate"/>
    <property type="evidence" value="ECO:0000318"/>
    <property type="project" value="GO_Central"/>
</dbReference>
<evidence type="ECO:0000259" key="11">
    <source>
        <dbReference type="Pfam" id="PF00171"/>
    </source>
</evidence>
<dbReference type="HOGENOM" id="CLU_005391_4_1_1"/>
<keyword evidence="5 9" id="KW-0642">Proline metabolism</keyword>
<evidence type="ECO:0000313" key="13">
    <source>
        <dbReference type="Proteomes" id="UP000000591"/>
    </source>
</evidence>
<dbReference type="Gene3D" id="3.40.605.10">
    <property type="entry name" value="Aldehyde Dehydrogenase, Chain A, domain 1"/>
    <property type="match status" value="1"/>
</dbReference>
<evidence type="ECO:0000256" key="2">
    <source>
        <dbReference type="ARBA" id="ARBA00009986"/>
    </source>
</evidence>
<dbReference type="InterPro" id="IPR016161">
    <property type="entry name" value="Ald_DH/histidinol_DH"/>
</dbReference>
<evidence type="ECO:0000256" key="1">
    <source>
        <dbReference type="ARBA" id="ARBA00004786"/>
    </source>
</evidence>
<dbReference type="NCBIfam" id="TIGR01236">
    <property type="entry name" value="D1pyr5carbox1"/>
    <property type="match status" value="1"/>
</dbReference>
<dbReference type="PANTHER" id="PTHR42862:SF1">
    <property type="entry name" value="DELTA-1-PYRROLINE-5-CARBOXYLATE DEHYDROGENASE 2, ISOFORM A-RELATED"/>
    <property type="match status" value="1"/>
</dbReference>
<evidence type="ECO:0000256" key="7">
    <source>
        <dbReference type="PROSITE-ProRule" id="PRU10007"/>
    </source>
</evidence>
<dbReference type="GO" id="GO:0006537">
    <property type="term" value="P:glutamate biosynthetic process"/>
    <property type="evidence" value="ECO:0007669"/>
    <property type="project" value="EnsemblFungi"/>
</dbReference>
<reference evidence="13" key="2">
    <citation type="journal article" date="2013" name="G3 (Bethesda)">
        <title>Genomes of Ashbya fungi isolated from insects reveal four mating-type loci, numerous translocations, lack of transposons, and distinct gene duplications.</title>
        <authorList>
            <person name="Dietrich F.S."/>
            <person name="Voegeli S."/>
            <person name="Kuo S."/>
            <person name="Philippsen P."/>
        </authorList>
    </citation>
    <scope>GENOME REANNOTATION</scope>
    <source>
        <strain evidence="13">ATCC 10895 / CBS 109.51 / FGSC 9923 / NRRL Y-1056</strain>
    </source>
</reference>
<evidence type="ECO:0000256" key="4">
    <source>
        <dbReference type="ARBA" id="ARBA00023027"/>
    </source>
</evidence>
<dbReference type="eggNOG" id="KOG2455">
    <property type="taxonomic scope" value="Eukaryota"/>
</dbReference>
<evidence type="ECO:0000313" key="12">
    <source>
        <dbReference type="EMBL" id="AAS50295.1"/>
    </source>
</evidence>
<evidence type="ECO:0000256" key="10">
    <source>
        <dbReference type="RuleBase" id="RU366030"/>
    </source>
</evidence>
<dbReference type="InterPro" id="IPR029510">
    <property type="entry name" value="Ald_DH_CS_GLU"/>
</dbReference>
<dbReference type="KEGG" id="ago:AGOS_AAL071C"/>
<evidence type="ECO:0000256" key="3">
    <source>
        <dbReference type="ARBA" id="ARBA00023002"/>
    </source>
</evidence>
<comment type="similarity">
    <text evidence="2 8">Belongs to the aldehyde dehydrogenase family.</text>
</comment>
<dbReference type="SUPFAM" id="SSF53720">
    <property type="entry name" value="ALDH-like"/>
    <property type="match status" value="1"/>
</dbReference>
<dbReference type="FunFam" id="3.40.309.10:FF:000005">
    <property type="entry name" value="1-pyrroline-5-carboxylate dehydrogenase 1"/>
    <property type="match status" value="1"/>
</dbReference>
<dbReference type="PROSITE" id="PS00070">
    <property type="entry name" value="ALDEHYDE_DEHYDR_CYS"/>
    <property type="match status" value="1"/>
</dbReference>
<keyword evidence="13" id="KW-1185">Reference proteome</keyword>
<evidence type="ECO:0000256" key="9">
    <source>
        <dbReference type="RuleBase" id="RU366016"/>
    </source>
</evidence>
<dbReference type="FunCoup" id="Q75EZ9">
    <property type="interactions" value="390"/>
</dbReference>
<dbReference type="UniPathway" id="UPA00261">
    <property type="reaction ID" value="UER00374"/>
</dbReference>
<dbReference type="FunFam" id="3.40.605.10:FF:000006">
    <property type="entry name" value="1-pyrroline-5-carboxylate dehydrogenase"/>
    <property type="match status" value="1"/>
</dbReference>
<dbReference type="Gene3D" id="3.40.309.10">
    <property type="entry name" value="Aldehyde Dehydrogenase, Chain A, domain 2"/>
    <property type="match status" value="1"/>
</dbReference>
<evidence type="ECO:0000256" key="8">
    <source>
        <dbReference type="RuleBase" id="RU003345"/>
    </source>
</evidence>
<gene>
    <name evidence="12" type="ORF">AGOS_AAL071C</name>
</gene>
<dbReference type="RefSeq" id="NP_982471.1">
    <property type="nucleotide sequence ID" value="NM_207824.1"/>
</dbReference>
<keyword evidence="4 9" id="KW-0520">NAD</keyword>
<comment type="pathway">
    <text evidence="1 9">Amino-acid degradation; L-proline degradation into L-glutamate; L-glutamate from L-proline: step 2/2.</text>
</comment>
<dbReference type="GO" id="GO:0003842">
    <property type="term" value="F:L-glutamate gamma-semialdehyde dehydrogenase activity"/>
    <property type="evidence" value="ECO:0000318"/>
    <property type="project" value="GO_Central"/>
</dbReference>
<dbReference type="InterPro" id="IPR050485">
    <property type="entry name" value="Proline_metab_enzyme"/>
</dbReference>
<dbReference type="OrthoDB" id="5322683at2759"/>
<dbReference type="InterPro" id="IPR016163">
    <property type="entry name" value="Ald_DH_C"/>
</dbReference>
<dbReference type="InParanoid" id="Q75EZ9"/>
<dbReference type="InterPro" id="IPR016160">
    <property type="entry name" value="Ald_DH_CS_CYS"/>
</dbReference>
<organism evidence="12 13">
    <name type="scientific">Eremothecium gossypii (strain ATCC 10895 / CBS 109.51 / FGSC 9923 / NRRL Y-1056)</name>
    <name type="common">Yeast</name>
    <name type="synonym">Ashbya gossypii</name>
    <dbReference type="NCBI Taxonomy" id="284811"/>
    <lineage>
        <taxon>Eukaryota</taxon>
        <taxon>Fungi</taxon>
        <taxon>Dikarya</taxon>
        <taxon>Ascomycota</taxon>
        <taxon>Saccharomycotina</taxon>
        <taxon>Saccharomycetes</taxon>
        <taxon>Saccharomycetales</taxon>
        <taxon>Saccharomycetaceae</taxon>
        <taxon>Eremothecium</taxon>
    </lineage>
</organism>
<feature type="domain" description="Aldehyde dehydrogenase" evidence="11">
    <location>
        <begin position="75"/>
        <end position="556"/>
    </location>
</feature>
<dbReference type="Pfam" id="PF00171">
    <property type="entry name" value="Aldedh"/>
    <property type="match status" value="1"/>
</dbReference>
<dbReference type="GO" id="GO:0005759">
    <property type="term" value="C:mitochondrial matrix"/>
    <property type="evidence" value="ECO:0000318"/>
    <property type="project" value="GO_Central"/>
</dbReference>
<feature type="active site" evidence="7">
    <location>
        <position position="317"/>
    </location>
</feature>
<dbReference type="InterPro" id="IPR015590">
    <property type="entry name" value="Aldehyde_DH_dom"/>
</dbReference>
<accession>Q75EZ9</accession>
<dbReference type="InterPro" id="IPR005931">
    <property type="entry name" value="P5CDH/ALDH4A1"/>
</dbReference>
<reference evidence="12 13" key="1">
    <citation type="journal article" date="2004" name="Science">
        <title>The Ashbya gossypii genome as a tool for mapping the ancient Saccharomyces cerevisiae genome.</title>
        <authorList>
            <person name="Dietrich F.S."/>
            <person name="Voegeli S."/>
            <person name="Brachat S."/>
            <person name="Lerch A."/>
            <person name="Gates K."/>
            <person name="Steiner S."/>
            <person name="Mohr C."/>
            <person name="Pohlmann R."/>
            <person name="Luedi P."/>
            <person name="Choi S."/>
            <person name="Wing R.A."/>
            <person name="Flavier A."/>
            <person name="Gaffney T.D."/>
            <person name="Philippsen P."/>
        </authorList>
    </citation>
    <scope>NUCLEOTIDE SEQUENCE [LARGE SCALE GENOMIC DNA]</scope>
    <source>
        <strain evidence="13">ATCC 10895 / CBS 109.51 / FGSC 9923 / NRRL Y-1056</strain>
    </source>
</reference>
<evidence type="ECO:0000256" key="6">
    <source>
        <dbReference type="ARBA" id="ARBA00048142"/>
    </source>
</evidence>
<keyword evidence="3 8" id="KW-0560">Oxidoreductase</keyword>
<dbReference type="PANTHER" id="PTHR42862">
    <property type="entry name" value="DELTA-1-PYRROLINE-5-CARBOXYLATE DEHYDROGENASE 1, ISOFORM A-RELATED"/>
    <property type="match status" value="1"/>
</dbReference>
<dbReference type="PROSITE" id="PS00687">
    <property type="entry name" value="ALDEHYDE_DEHYDR_GLU"/>
    <property type="match status" value="1"/>
</dbReference>
<sequence>MLSRSRLLGYSARTIAQLSRPGCPRISNEAVKPFSKRDTLDWDLLRASLSKFNNSSLDVPLVINGERIYFNDAGKRELFKQVNPARHTQVLAHVTQASREDVRAAVRAAQDAKQKWYETPFYDRAAVFLKAADLVATKYRYDMLAATMLGQGKNVQQAEIDCITELADFFRFNVKYAEELYQQQPAESSPGVWNRSEYRPLEGFVYAVSPFNFTAIAGNLVGAPALMGNTVVWKPSQNAALSNYLLLTVLEEAGLPRGVINFVPGNPVDVTEEVLADKALGGLHFTGSTAVFKQLYGKIQQGVVSGLYRDYPRIVGETGGKNFHLVHPSANLPHAVLSTLRGAFEFQGQKCSAASRLYLPQSKADAFLADLAGTLAAIKPANTSASSINGGDLHAFMGPVIHEQSFDKLAAAIERARTDPELEILYGGDHSKSQGYFVGPTVVRTSNPRHDFMTAEFFGPILTVYEYPDAQFDQVCDLIDSTSAYGLTGAVFARDRDAIAAADRRLKYAAGNFYINDKATGAVVAQQWFGGARMSGTNDKAGSPNVLSRFVSVRSVKENFYELTDFKYPSNYE</sequence>
<dbReference type="InterPro" id="IPR016162">
    <property type="entry name" value="Ald_DH_N"/>
</dbReference>
<dbReference type="OMA" id="FAGIHFT"/>
<proteinExistence type="inferred from homology"/>
<dbReference type="EMBL" id="AE016814">
    <property type="protein sequence ID" value="AAS50295.1"/>
    <property type="molecule type" value="Genomic_DNA"/>
</dbReference>
<dbReference type="STRING" id="284811.Q75EZ9"/>
<comment type="catalytic activity">
    <reaction evidence="6 9">
        <text>L-glutamate 5-semialdehyde + NAD(+) + H2O = L-glutamate + NADH + 2 H(+)</text>
        <dbReference type="Rhea" id="RHEA:30235"/>
        <dbReference type="ChEBI" id="CHEBI:15377"/>
        <dbReference type="ChEBI" id="CHEBI:15378"/>
        <dbReference type="ChEBI" id="CHEBI:29985"/>
        <dbReference type="ChEBI" id="CHEBI:57540"/>
        <dbReference type="ChEBI" id="CHEBI:57945"/>
        <dbReference type="ChEBI" id="CHEBI:58066"/>
        <dbReference type="EC" id="1.2.1.88"/>
    </reaction>
</comment>